<sequence>MAESGEQLQKLPDAAILESERMGLSLNVQKTECVVISKKSSNRKCNLVSKGEKIKQVTKFKYLGYLITSDDRCTSEISKRIAMTKDTFQKMKPILTNRNISMTFTTKIRICLWKNIHIPDFKPEVGLKRLYIGYGATKLKMFPRAKLRRFNEASGNTPGVGSYNIAEGGSLGM</sequence>
<dbReference type="PANTHER" id="PTHR47027:SF20">
    <property type="entry name" value="REVERSE TRANSCRIPTASE-LIKE PROTEIN WITH RNA-DIRECTED DNA POLYMERASE DOMAIN"/>
    <property type="match status" value="1"/>
</dbReference>
<dbReference type="EMBL" id="BLXT01000663">
    <property type="protein sequence ID" value="GFN79410.1"/>
    <property type="molecule type" value="Genomic_DNA"/>
</dbReference>
<dbReference type="AlphaFoldDB" id="A0AAV3Y868"/>
<name>A0AAV3Y868_9GAST</name>
<proteinExistence type="predicted"/>
<keyword evidence="1" id="KW-0548">Nucleotidyltransferase</keyword>
<keyword evidence="2" id="KW-1185">Reference proteome</keyword>
<dbReference type="GO" id="GO:0003964">
    <property type="term" value="F:RNA-directed DNA polymerase activity"/>
    <property type="evidence" value="ECO:0007669"/>
    <property type="project" value="UniProtKB-KW"/>
</dbReference>
<evidence type="ECO:0000313" key="1">
    <source>
        <dbReference type="EMBL" id="GFN79410.1"/>
    </source>
</evidence>
<reference evidence="1 2" key="1">
    <citation type="journal article" date="2021" name="Elife">
        <title>Chloroplast acquisition without the gene transfer in kleptoplastic sea slugs, Plakobranchus ocellatus.</title>
        <authorList>
            <person name="Maeda T."/>
            <person name="Takahashi S."/>
            <person name="Yoshida T."/>
            <person name="Shimamura S."/>
            <person name="Takaki Y."/>
            <person name="Nagai Y."/>
            <person name="Toyoda A."/>
            <person name="Suzuki Y."/>
            <person name="Arimoto A."/>
            <person name="Ishii H."/>
            <person name="Satoh N."/>
            <person name="Nishiyama T."/>
            <person name="Hasebe M."/>
            <person name="Maruyama T."/>
            <person name="Minagawa J."/>
            <person name="Obokata J."/>
            <person name="Shigenobu S."/>
        </authorList>
    </citation>
    <scope>NUCLEOTIDE SEQUENCE [LARGE SCALE GENOMIC DNA]</scope>
</reference>
<organism evidence="1 2">
    <name type="scientific">Plakobranchus ocellatus</name>
    <dbReference type="NCBI Taxonomy" id="259542"/>
    <lineage>
        <taxon>Eukaryota</taxon>
        <taxon>Metazoa</taxon>
        <taxon>Spiralia</taxon>
        <taxon>Lophotrochozoa</taxon>
        <taxon>Mollusca</taxon>
        <taxon>Gastropoda</taxon>
        <taxon>Heterobranchia</taxon>
        <taxon>Euthyneura</taxon>
        <taxon>Panpulmonata</taxon>
        <taxon>Sacoglossa</taxon>
        <taxon>Placobranchoidea</taxon>
        <taxon>Plakobranchidae</taxon>
        <taxon>Plakobranchus</taxon>
    </lineage>
</organism>
<dbReference type="PANTHER" id="PTHR47027">
    <property type="entry name" value="REVERSE TRANSCRIPTASE DOMAIN-CONTAINING PROTEIN"/>
    <property type="match status" value="1"/>
</dbReference>
<comment type="caution">
    <text evidence="1">The sequence shown here is derived from an EMBL/GenBank/DDBJ whole genome shotgun (WGS) entry which is preliminary data.</text>
</comment>
<dbReference type="Proteomes" id="UP000735302">
    <property type="component" value="Unassembled WGS sequence"/>
</dbReference>
<keyword evidence="1" id="KW-0695">RNA-directed DNA polymerase</keyword>
<protein>
    <submittedName>
        <fullName evidence="1">RNA-directed DNA polymerase from mobile element jockey-like</fullName>
    </submittedName>
</protein>
<evidence type="ECO:0000313" key="2">
    <source>
        <dbReference type="Proteomes" id="UP000735302"/>
    </source>
</evidence>
<gene>
    <name evidence="1" type="ORF">PoB_000591600</name>
</gene>
<accession>A0AAV3Y868</accession>
<keyword evidence="1" id="KW-0808">Transferase</keyword>